<dbReference type="FunFam" id="3.30.40.10:FF:000231">
    <property type="entry name" value="RING-H2 finger protein ATL46"/>
    <property type="match status" value="1"/>
</dbReference>
<dbReference type="SMART" id="SM00184">
    <property type="entry name" value="RING"/>
    <property type="match status" value="1"/>
</dbReference>
<keyword evidence="8 14" id="KW-0863">Zinc-finger</keyword>
<feature type="region of interest" description="Disordered" evidence="15">
    <location>
        <begin position="286"/>
        <end position="313"/>
    </location>
</feature>
<evidence type="ECO:0000256" key="2">
    <source>
        <dbReference type="ARBA" id="ARBA00004167"/>
    </source>
</evidence>
<dbReference type="CDD" id="cd16461">
    <property type="entry name" value="RING-H2_EL5-like"/>
    <property type="match status" value="1"/>
</dbReference>
<organism evidence="18 19">
    <name type="scientific">Iris pallida</name>
    <name type="common">Sweet iris</name>
    <dbReference type="NCBI Taxonomy" id="29817"/>
    <lineage>
        <taxon>Eukaryota</taxon>
        <taxon>Viridiplantae</taxon>
        <taxon>Streptophyta</taxon>
        <taxon>Embryophyta</taxon>
        <taxon>Tracheophyta</taxon>
        <taxon>Spermatophyta</taxon>
        <taxon>Magnoliopsida</taxon>
        <taxon>Liliopsida</taxon>
        <taxon>Asparagales</taxon>
        <taxon>Iridaceae</taxon>
        <taxon>Iridoideae</taxon>
        <taxon>Irideae</taxon>
        <taxon>Iris</taxon>
    </lineage>
</organism>
<keyword evidence="9" id="KW-0833">Ubl conjugation pathway</keyword>
<dbReference type="PROSITE" id="PS50089">
    <property type="entry name" value="ZF_RING_2"/>
    <property type="match status" value="1"/>
</dbReference>
<dbReference type="SUPFAM" id="SSF101447">
    <property type="entry name" value="Formin homology 2 domain (FH2 domain)"/>
    <property type="match status" value="1"/>
</dbReference>
<dbReference type="AlphaFoldDB" id="A0AAX6I3D2"/>
<feature type="domain" description="RING-type" evidence="17">
    <location>
        <begin position="119"/>
        <end position="161"/>
    </location>
</feature>
<evidence type="ECO:0000256" key="1">
    <source>
        <dbReference type="ARBA" id="ARBA00000900"/>
    </source>
</evidence>
<dbReference type="GO" id="GO:0008270">
    <property type="term" value="F:zinc ion binding"/>
    <property type="evidence" value="ECO:0007669"/>
    <property type="project" value="UniProtKB-KW"/>
</dbReference>
<evidence type="ECO:0000256" key="11">
    <source>
        <dbReference type="ARBA" id="ARBA00022989"/>
    </source>
</evidence>
<evidence type="ECO:0000313" key="18">
    <source>
        <dbReference type="EMBL" id="KAJ6847806.1"/>
    </source>
</evidence>
<dbReference type="GO" id="GO:0061630">
    <property type="term" value="F:ubiquitin protein ligase activity"/>
    <property type="evidence" value="ECO:0007669"/>
    <property type="project" value="UniProtKB-EC"/>
</dbReference>
<dbReference type="EMBL" id="JANAVB010004800">
    <property type="protein sequence ID" value="KAJ6847806.1"/>
    <property type="molecule type" value="Genomic_DNA"/>
</dbReference>
<evidence type="ECO:0000256" key="6">
    <source>
        <dbReference type="ARBA" id="ARBA00022692"/>
    </source>
</evidence>
<keyword evidence="5" id="KW-0808">Transferase</keyword>
<evidence type="ECO:0000256" key="15">
    <source>
        <dbReference type="SAM" id="MobiDB-lite"/>
    </source>
</evidence>
<keyword evidence="12 16" id="KW-0472">Membrane</keyword>
<feature type="region of interest" description="Disordered" evidence="15">
    <location>
        <begin position="190"/>
        <end position="221"/>
    </location>
</feature>
<keyword evidence="10" id="KW-0862">Zinc</keyword>
<evidence type="ECO:0000256" key="12">
    <source>
        <dbReference type="ARBA" id="ARBA00023136"/>
    </source>
</evidence>
<evidence type="ECO:0000256" key="10">
    <source>
        <dbReference type="ARBA" id="ARBA00022833"/>
    </source>
</evidence>
<evidence type="ECO:0000256" key="14">
    <source>
        <dbReference type="PROSITE-ProRule" id="PRU00175"/>
    </source>
</evidence>
<comment type="caution">
    <text evidence="18">The sequence shown here is derived from an EMBL/GenBank/DDBJ whole genome shotgun (WGS) entry which is preliminary data.</text>
</comment>
<comment type="similarity">
    <text evidence="13">Belongs to the RING-type zinc finger family. ATL subfamily.</text>
</comment>
<evidence type="ECO:0000256" key="4">
    <source>
        <dbReference type="ARBA" id="ARBA00012483"/>
    </source>
</evidence>
<reference evidence="18" key="2">
    <citation type="submission" date="2023-04" db="EMBL/GenBank/DDBJ databases">
        <authorList>
            <person name="Bruccoleri R.E."/>
            <person name="Oakeley E.J."/>
            <person name="Faust A.-M."/>
            <person name="Dessus-Babus S."/>
            <person name="Altorfer M."/>
            <person name="Burckhardt D."/>
            <person name="Oertli M."/>
            <person name="Naumann U."/>
            <person name="Petersen F."/>
            <person name="Wong J."/>
        </authorList>
    </citation>
    <scope>NUCLEOTIDE SEQUENCE</scope>
    <source>
        <strain evidence="18">GSM-AAB239-AS_SAM_17_03QT</strain>
        <tissue evidence="18">Leaf</tissue>
    </source>
</reference>
<keyword evidence="19" id="KW-1185">Reference proteome</keyword>
<proteinExistence type="inferred from homology"/>
<protein>
    <recommendedName>
        <fullName evidence="4">RING-type E3 ubiquitin transferase</fullName>
        <ecNumber evidence="4">2.3.2.27</ecNumber>
    </recommendedName>
</protein>
<evidence type="ECO:0000256" key="5">
    <source>
        <dbReference type="ARBA" id="ARBA00022679"/>
    </source>
</evidence>
<evidence type="ECO:0000256" key="7">
    <source>
        <dbReference type="ARBA" id="ARBA00022723"/>
    </source>
</evidence>
<feature type="transmembrane region" description="Helical" evidence="16">
    <location>
        <begin position="33"/>
        <end position="54"/>
    </location>
</feature>
<evidence type="ECO:0000256" key="8">
    <source>
        <dbReference type="ARBA" id="ARBA00022771"/>
    </source>
</evidence>
<keyword evidence="6 16" id="KW-0812">Transmembrane</keyword>
<comment type="pathway">
    <text evidence="3">Protein modification; protein ubiquitination.</text>
</comment>
<evidence type="ECO:0000256" key="13">
    <source>
        <dbReference type="ARBA" id="ARBA00024209"/>
    </source>
</evidence>
<dbReference type="PANTHER" id="PTHR45768">
    <property type="entry name" value="E3 UBIQUITIN-PROTEIN LIGASE RNF13-LIKE"/>
    <property type="match status" value="1"/>
</dbReference>
<feature type="region of interest" description="Disordered" evidence="15">
    <location>
        <begin position="241"/>
        <end position="262"/>
    </location>
</feature>
<dbReference type="SUPFAM" id="SSF57850">
    <property type="entry name" value="RING/U-box"/>
    <property type="match status" value="1"/>
</dbReference>
<dbReference type="InterPro" id="IPR013083">
    <property type="entry name" value="Znf_RING/FYVE/PHD"/>
</dbReference>
<evidence type="ECO:0000256" key="3">
    <source>
        <dbReference type="ARBA" id="ARBA00004906"/>
    </source>
</evidence>
<dbReference type="Pfam" id="PF13639">
    <property type="entry name" value="zf-RING_2"/>
    <property type="match status" value="1"/>
</dbReference>
<gene>
    <name evidence="18" type="ORF">M6B38_115130</name>
</gene>
<comment type="catalytic activity">
    <reaction evidence="1">
        <text>S-ubiquitinyl-[E2 ubiquitin-conjugating enzyme]-L-cysteine + [acceptor protein]-L-lysine = [E2 ubiquitin-conjugating enzyme]-L-cysteine + N(6)-ubiquitinyl-[acceptor protein]-L-lysine.</text>
        <dbReference type="EC" id="2.3.2.27"/>
    </reaction>
</comment>
<name>A0AAX6I3D2_IRIPA</name>
<dbReference type="Proteomes" id="UP001140949">
    <property type="component" value="Unassembled WGS sequence"/>
</dbReference>
<evidence type="ECO:0000313" key="19">
    <source>
        <dbReference type="Proteomes" id="UP001140949"/>
    </source>
</evidence>
<accession>A0AAX6I3D2</accession>
<dbReference type="EC" id="2.3.2.27" evidence="4"/>
<keyword evidence="7" id="KW-0479">Metal-binding</keyword>
<sequence>MSIKSNGLLLPPPPPPPPPPLPVLVENKISPSILLIIVILAIIFFISGLLHLLLRYLLRPTTTFRDPENVADTNATALQGQLQQLFHLHDAGVDQAFIDALPVFLYKAVVGAVKDPFDCAVCLCEFEPDHKLRLLPKCSHAFHMDCIDTWLLTHSTCPLCRSTLLPTDFSPSRCCSPILLLLEAASESSRDIGRPDLGEDELGAKEEAQTSSGAEEMEVSETTVHVQVKLGKFRSVDVRVDAEGGGSSSNVDNNNGGSSNLDQRRCFSMGTYEYVMNDNNLLQVAIKPPKKKKPATGGGSGGRHAMSECDGHSRREGFKGFSEECGGVGGTARITPSTKRESFSISKIWLRSKKEQKPAAASGGSCSRRAFSFRLPALHQESKARSGASPWTAASDFEAAGWEKNVDLDMEVGSCNNSVVSMGSQIEGVPSFARRTLHWIVGRQNRVGSMS</sequence>
<evidence type="ECO:0000259" key="17">
    <source>
        <dbReference type="PROSITE" id="PS50089"/>
    </source>
</evidence>
<dbReference type="PANTHER" id="PTHR45768:SF10">
    <property type="entry name" value="RING-H2 FINGER PROTEIN ATL13-RELATED"/>
    <property type="match status" value="1"/>
</dbReference>
<feature type="compositionally biased region" description="Low complexity" evidence="15">
    <location>
        <begin position="248"/>
        <end position="260"/>
    </location>
</feature>
<evidence type="ECO:0000256" key="16">
    <source>
        <dbReference type="SAM" id="Phobius"/>
    </source>
</evidence>
<dbReference type="InterPro" id="IPR001841">
    <property type="entry name" value="Znf_RING"/>
</dbReference>
<dbReference type="Gene3D" id="3.30.40.10">
    <property type="entry name" value="Zinc/RING finger domain, C3HC4 (zinc finger)"/>
    <property type="match status" value="1"/>
</dbReference>
<evidence type="ECO:0000256" key="9">
    <source>
        <dbReference type="ARBA" id="ARBA00022786"/>
    </source>
</evidence>
<comment type="subcellular location">
    <subcellularLocation>
        <location evidence="2">Membrane</location>
        <topology evidence="2">Single-pass membrane protein</topology>
    </subcellularLocation>
</comment>
<reference evidence="18" key="1">
    <citation type="journal article" date="2023" name="GigaByte">
        <title>Genome assembly of the bearded iris, Iris pallida Lam.</title>
        <authorList>
            <person name="Bruccoleri R.E."/>
            <person name="Oakeley E.J."/>
            <person name="Faust A.M.E."/>
            <person name="Altorfer M."/>
            <person name="Dessus-Babus S."/>
            <person name="Burckhardt D."/>
            <person name="Oertli M."/>
            <person name="Naumann U."/>
            <person name="Petersen F."/>
            <person name="Wong J."/>
        </authorList>
    </citation>
    <scope>NUCLEOTIDE SEQUENCE</scope>
    <source>
        <strain evidence="18">GSM-AAB239-AS_SAM_17_03QT</strain>
    </source>
</reference>
<feature type="compositionally biased region" description="Basic and acidic residues" evidence="15">
    <location>
        <begin position="190"/>
        <end position="208"/>
    </location>
</feature>
<dbReference type="GO" id="GO:0016020">
    <property type="term" value="C:membrane"/>
    <property type="evidence" value="ECO:0007669"/>
    <property type="project" value="UniProtKB-SubCell"/>
</dbReference>
<keyword evidence="11 16" id="KW-1133">Transmembrane helix</keyword>